<dbReference type="AlphaFoldDB" id="A3ZT52"/>
<dbReference type="EMBL" id="AANZ01000009">
    <property type="protein sequence ID" value="EAQ80481.1"/>
    <property type="molecule type" value="Genomic_DNA"/>
</dbReference>
<evidence type="ECO:0000313" key="3">
    <source>
        <dbReference type="Proteomes" id="UP000004358"/>
    </source>
</evidence>
<feature type="domain" description="PLAT" evidence="1">
    <location>
        <begin position="44"/>
        <end position="170"/>
    </location>
</feature>
<dbReference type="PROSITE" id="PS50095">
    <property type="entry name" value="PLAT"/>
    <property type="match status" value="1"/>
</dbReference>
<protein>
    <recommendedName>
        <fullName evidence="1">PLAT domain-containing protein</fullName>
    </recommendedName>
</protein>
<dbReference type="HOGENOM" id="CLU_766544_0_0_0"/>
<dbReference type="PANTHER" id="PTHR45901:SF3">
    <property type="entry name" value="LIPOXYGENASE HOMOLOGY DOMAIN-CONTAINING PROTEIN 1"/>
    <property type="match status" value="1"/>
</dbReference>
<dbReference type="InterPro" id="IPR052970">
    <property type="entry name" value="Inner_ear_hair_cell_LOXHD"/>
</dbReference>
<proteinExistence type="predicted"/>
<evidence type="ECO:0000259" key="1">
    <source>
        <dbReference type="PROSITE" id="PS50095"/>
    </source>
</evidence>
<evidence type="ECO:0000313" key="2">
    <source>
        <dbReference type="EMBL" id="EAQ80481.1"/>
    </source>
</evidence>
<organism evidence="2 3">
    <name type="scientific">Blastopirellula marina DSM 3645</name>
    <dbReference type="NCBI Taxonomy" id="314230"/>
    <lineage>
        <taxon>Bacteria</taxon>
        <taxon>Pseudomonadati</taxon>
        <taxon>Planctomycetota</taxon>
        <taxon>Planctomycetia</taxon>
        <taxon>Pirellulales</taxon>
        <taxon>Pirellulaceae</taxon>
        <taxon>Blastopirellula</taxon>
    </lineage>
</organism>
<dbReference type="InterPro" id="IPR036392">
    <property type="entry name" value="PLAT/LH2_dom_sf"/>
</dbReference>
<reference evidence="2 3" key="1">
    <citation type="submission" date="2006-02" db="EMBL/GenBank/DDBJ databases">
        <authorList>
            <person name="Amann R."/>
            <person name="Ferriera S."/>
            <person name="Johnson J."/>
            <person name="Kravitz S."/>
            <person name="Halpern A."/>
            <person name="Remington K."/>
            <person name="Beeson K."/>
            <person name="Tran B."/>
            <person name="Rogers Y.-H."/>
            <person name="Friedman R."/>
            <person name="Venter J.C."/>
        </authorList>
    </citation>
    <scope>NUCLEOTIDE SEQUENCE [LARGE SCALE GENOMIC DNA]</scope>
    <source>
        <strain evidence="2 3">DSM 3645</strain>
    </source>
</reference>
<dbReference type="PANTHER" id="PTHR45901">
    <property type="entry name" value="PROTEIN CBG12474"/>
    <property type="match status" value="1"/>
</dbReference>
<name>A3ZT52_9BACT</name>
<dbReference type="Pfam" id="PF01477">
    <property type="entry name" value="PLAT"/>
    <property type="match status" value="1"/>
</dbReference>
<dbReference type="InterPro" id="IPR001024">
    <property type="entry name" value="PLAT/LH2_dom"/>
</dbReference>
<dbReference type="SUPFAM" id="SSF49723">
    <property type="entry name" value="Lipase/lipooxygenase domain (PLAT/LH2 domain)"/>
    <property type="match status" value="1"/>
</dbReference>
<dbReference type="Proteomes" id="UP000004358">
    <property type="component" value="Unassembled WGS sequence"/>
</dbReference>
<sequence>MNPAPGSWGKGTLVKRILPTFLLFAAISGLSSVTAAEPVDINRVSYVIHTQTKPERDAGTGHIVELTMYGTNGSTEVLKLNNPDIDDFAEGGAYTDFKFKAAQTRVGDVGRVLKIDIKLDGDGDDDWHYGTWSIERMVDGKPAPGGYSIFSYDGWLGNETDRGWKVDATLVIDELRSAQIKHGKKETIVLRNDWVMFNNLGASKDERTQTVSLTLNQGMWSSKTRELSQNNELTLGWGTKVLGVKYTGELKTSLGIHNTDAEGEDMSFSKTGSEEIKMTIPDDTLVLRRVQWVVDGKKVSLGSFSQWVPEPASLRTESSEKIEFTQDKTTNGLIDRQKRPISDHHMKLIKILNPSFRAPGT</sequence>
<gene>
    <name evidence="2" type="ORF">DSM3645_11567</name>
</gene>
<dbReference type="Gene3D" id="2.60.60.20">
    <property type="entry name" value="PLAT/LH2 domain"/>
    <property type="match status" value="1"/>
</dbReference>
<accession>A3ZT52</accession>
<comment type="caution">
    <text evidence="2">The sequence shown here is derived from an EMBL/GenBank/DDBJ whole genome shotgun (WGS) entry which is preliminary data.</text>
</comment>